<dbReference type="Pfam" id="PF01479">
    <property type="entry name" value="S4"/>
    <property type="match status" value="1"/>
</dbReference>
<dbReference type="Pfam" id="PF00849">
    <property type="entry name" value="PseudoU_synth_2"/>
    <property type="match status" value="1"/>
</dbReference>
<dbReference type="AlphaFoldDB" id="A0A450VVF6"/>
<evidence type="ECO:0000256" key="4">
    <source>
        <dbReference type="ARBA" id="ARBA00036535"/>
    </source>
</evidence>
<dbReference type="InterPro" id="IPR050343">
    <property type="entry name" value="RsuA_PseudoU_synthase"/>
</dbReference>
<dbReference type="Gene3D" id="3.30.70.580">
    <property type="entry name" value="Pseudouridine synthase I, catalytic domain, N-terminal subdomain"/>
    <property type="match status" value="1"/>
</dbReference>
<dbReference type="PANTHER" id="PTHR47683:SF2">
    <property type="entry name" value="RNA-BINDING S4 DOMAIN-CONTAINING PROTEIN"/>
    <property type="match status" value="1"/>
</dbReference>
<gene>
    <name evidence="8" type="ORF">BECKH772C_GA0070978_105441</name>
</gene>
<evidence type="ECO:0000259" key="7">
    <source>
        <dbReference type="SMART" id="SM00363"/>
    </source>
</evidence>
<evidence type="ECO:0000313" key="8">
    <source>
        <dbReference type="EMBL" id="VFK08745.1"/>
    </source>
</evidence>
<dbReference type="CDD" id="cd00165">
    <property type="entry name" value="S4"/>
    <property type="match status" value="1"/>
</dbReference>
<dbReference type="NCBIfam" id="TIGR00093">
    <property type="entry name" value="pseudouridine synthase"/>
    <property type="match status" value="1"/>
</dbReference>
<dbReference type="InterPro" id="IPR002942">
    <property type="entry name" value="S4_RNA-bd"/>
</dbReference>
<evidence type="ECO:0000256" key="1">
    <source>
        <dbReference type="ARBA" id="ARBA00008348"/>
    </source>
</evidence>
<dbReference type="SUPFAM" id="SSF55120">
    <property type="entry name" value="Pseudouridine synthase"/>
    <property type="match status" value="1"/>
</dbReference>
<dbReference type="PROSITE" id="PS01149">
    <property type="entry name" value="PSI_RSU"/>
    <property type="match status" value="1"/>
</dbReference>
<evidence type="ECO:0000256" key="6">
    <source>
        <dbReference type="RuleBase" id="RU003887"/>
    </source>
</evidence>
<dbReference type="InterPro" id="IPR036986">
    <property type="entry name" value="S4_RNA-bd_sf"/>
</dbReference>
<dbReference type="GO" id="GO:0000455">
    <property type="term" value="P:enzyme-directed rRNA pseudouridine synthesis"/>
    <property type="evidence" value="ECO:0007669"/>
    <property type="project" value="UniProtKB-ARBA"/>
</dbReference>
<comment type="catalytic activity">
    <reaction evidence="3">
        <text>uridine(35) in tRNA(Tyr) = pseudouridine(35) in tRNA(Tyr)</text>
        <dbReference type="Rhea" id="RHEA:60556"/>
        <dbReference type="Rhea" id="RHEA-COMP:15607"/>
        <dbReference type="Rhea" id="RHEA-COMP:15608"/>
        <dbReference type="ChEBI" id="CHEBI:65314"/>
        <dbReference type="ChEBI" id="CHEBI:65315"/>
    </reaction>
</comment>
<evidence type="ECO:0000256" key="5">
    <source>
        <dbReference type="PROSITE-ProRule" id="PRU00182"/>
    </source>
</evidence>
<dbReference type="InterPro" id="IPR020094">
    <property type="entry name" value="TruA/RsuA/RluB/E/F_N"/>
</dbReference>
<dbReference type="SMART" id="SM00363">
    <property type="entry name" value="S4"/>
    <property type="match status" value="1"/>
</dbReference>
<dbReference type="GO" id="GO:0003723">
    <property type="term" value="F:RNA binding"/>
    <property type="evidence" value="ECO:0007669"/>
    <property type="project" value="UniProtKB-KW"/>
</dbReference>
<keyword evidence="2 6" id="KW-0413">Isomerase</keyword>
<reference evidence="8" key="1">
    <citation type="submission" date="2019-02" db="EMBL/GenBank/DDBJ databases">
        <authorList>
            <person name="Gruber-Vodicka R. H."/>
            <person name="Seah K. B. B."/>
        </authorList>
    </citation>
    <scope>NUCLEOTIDE SEQUENCE</scope>
    <source>
        <strain evidence="8">BECK_SA2B12</strain>
    </source>
</reference>
<dbReference type="InterPro" id="IPR006145">
    <property type="entry name" value="PsdUridine_synth_RsuA/RluA"/>
</dbReference>
<accession>A0A450VVF6</accession>
<dbReference type="EC" id="5.4.99.-" evidence="6"/>
<evidence type="ECO:0000256" key="3">
    <source>
        <dbReference type="ARBA" id="ARBA00036390"/>
    </source>
</evidence>
<dbReference type="PANTHER" id="PTHR47683">
    <property type="entry name" value="PSEUDOURIDINE SYNTHASE FAMILY PROTEIN-RELATED"/>
    <property type="match status" value="1"/>
</dbReference>
<dbReference type="InterPro" id="IPR000748">
    <property type="entry name" value="PsdUridine_synth_RsuA/RluB/E/F"/>
</dbReference>
<feature type="domain" description="RNA-binding S4" evidence="7">
    <location>
        <begin position="4"/>
        <end position="63"/>
    </location>
</feature>
<comment type="similarity">
    <text evidence="1 6">Belongs to the pseudouridine synthase RsuA family.</text>
</comment>
<dbReference type="Gene3D" id="3.30.70.1560">
    <property type="entry name" value="Alpha-L RNA-binding motif"/>
    <property type="match status" value="1"/>
</dbReference>
<dbReference type="InterPro" id="IPR020103">
    <property type="entry name" value="PsdUridine_synth_cat_dom_sf"/>
</dbReference>
<dbReference type="EMBL" id="CAADFJ010000544">
    <property type="protein sequence ID" value="VFK08745.1"/>
    <property type="molecule type" value="Genomic_DNA"/>
</dbReference>
<dbReference type="PROSITE" id="PS50889">
    <property type="entry name" value="S4"/>
    <property type="match status" value="1"/>
</dbReference>
<dbReference type="InterPro" id="IPR018496">
    <property type="entry name" value="PsdUridine_synth_RsuA/RluB_CS"/>
</dbReference>
<dbReference type="SUPFAM" id="SSF55174">
    <property type="entry name" value="Alpha-L RNA-binding motif"/>
    <property type="match status" value="1"/>
</dbReference>
<evidence type="ECO:0000256" key="2">
    <source>
        <dbReference type="ARBA" id="ARBA00023235"/>
    </source>
</evidence>
<organism evidence="8">
    <name type="scientific">Candidatus Kentrum eta</name>
    <dbReference type="NCBI Taxonomy" id="2126337"/>
    <lineage>
        <taxon>Bacteria</taxon>
        <taxon>Pseudomonadati</taxon>
        <taxon>Pseudomonadota</taxon>
        <taxon>Gammaproteobacteria</taxon>
        <taxon>Candidatus Kentrum</taxon>
    </lineage>
</organism>
<dbReference type="InterPro" id="IPR042092">
    <property type="entry name" value="PsdUridine_s_RsuA/RluB/E/F_cat"/>
</dbReference>
<dbReference type="Gene3D" id="3.10.290.10">
    <property type="entry name" value="RNA-binding S4 domain"/>
    <property type="match status" value="1"/>
</dbReference>
<sequence>MPLVRLQKYLSAAGVCSRRKGETYIRQGRVKVNGQKVLQLGTKVDPQQDRVEVAGRLVRPSGEKVYIALNKPRGYITSCHHGGRRVVVDLIDLKARLFPVGRLDRETTGLLLLTNDGHLHHQLSHPSFDHEKEYAVTVQRPIADNDLKRLAEGIPLLGTRTRPARVRRLSGRRFVIVLREGRNRQIRRMVRKVGHDVARLKRIRMANIRLGDLPTGAWRFLSSKERNKLLQAIAKPGAQR</sequence>
<protein>
    <recommendedName>
        <fullName evidence="6">Pseudouridine synthase</fullName>
        <ecNumber evidence="6">5.4.99.-</ecNumber>
    </recommendedName>
</protein>
<name>A0A450VVF6_9GAMM</name>
<proteinExistence type="inferred from homology"/>
<keyword evidence="5" id="KW-0694">RNA-binding</keyword>
<dbReference type="GO" id="GO:0160138">
    <property type="term" value="F:23S rRNA pseudouridine(2604) synthase activity"/>
    <property type="evidence" value="ECO:0007669"/>
    <property type="project" value="UniProtKB-EC"/>
</dbReference>
<comment type="catalytic activity">
    <reaction evidence="4">
        <text>uridine(2604) in 23S rRNA = pseudouridine(2604) in 23S rRNA</text>
        <dbReference type="Rhea" id="RHEA:38875"/>
        <dbReference type="Rhea" id="RHEA-COMP:10093"/>
        <dbReference type="Rhea" id="RHEA-COMP:10094"/>
        <dbReference type="ChEBI" id="CHEBI:65314"/>
        <dbReference type="ChEBI" id="CHEBI:65315"/>
        <dbReference type="EC" id="5.4.99.21"/>
    </reaction>
</comment>
<dbReference type="FunFam" id="3.10.290.10:FF:000003">
    <property type="entry name" value="Pseudouridine synthase"/>
    <property type="match status" value="1"/>
</dbReference>